<evidence type="ECO:0000313" key="5">
    <source>
        <dbReference type="EMBL" id="REH46252.1"/>
    </source>
</evidence>
<dbReference type="Pfam" id="PF01613">
    <property type="entry name" value="Flavin_Reduct"/>
    <property type="match status" value="1"/>
</dbReference>
<comment type="similarity">
    <text evidence="3">Belongs to the flavoredoxin family.</text>
</comment>
<evidence type="ECO:0000256" key="1">
    <source>
        <dbReference type="ARBA" id="ARBA00001917"/>
    </source>
</evidence>
<protein>
    <submittedName>
        <fullName evidence="5">Flavin reductase (DIM6/NTAB) family NADH-FMN oxidoreductase RutF</fullName>
    </submittedName>
</protein>
<keyword evidence="6" id="KW-1185">Reference proteome</keyword>
<dbReference type="GO" id="GO:0016646">
    <property type="term" value="F:oxidoreductase activity, acting on the CH-NH group of donors, NAD or NADP as acceptor"/>
    <property type="evidence" value="ECO:0007669"/>
    <property type="project" value="UniProtKB-ARBA"/>
</dbReference>
<dbReference type="Proteomes" id="UP000256269">
    <property type="component" value="Unassembled WGS sequence"/>
</dbReference>
<evidence type="ECO:0000256" key="3">
    <source>
        <dbReference type="ARBA" id="ARBA00038054"/>
    </source>
</evidence>
<dbReference type="InterPro" id="IPR012349">
    <property type="entry name" value="Split_barrel_FMN-bd"/>
</dbReference>
<dbReference type="InterPro" id="IPR052174">
    <property type="entry name" value="Flavoredoxin"/>
</dbReference>
<dbReference type="EMBL" id="QUNO01000007">
    <property type="protein sequence ID" value="REH46252.1"/>
    <property type="molecule type" value="Genomic_DNA"/>
</dbReference>
<dbReference type="SUPFAM" id="SSF50475">
    <property type="entry name" value="FMN-binding split barrel"/>
    <property type="match status" value="1"/>
</dbReference>
<dbReference type="Gene3D" id="2.30.110.10">
    <property type="entry name" value="Electron Transport, Fmn-binding Protein, Chain A"/>
    <property type="match status" value="1"/>
</dbReference>
<feature type="domain" description="Flavin reductase like" evidence="4">
    <location>
        <begin position="9"/>
        <end position="170"/>
    </location>
</feature>
<evidence type="ECO:0000256" key="2">
    <source>
        <dbReference type="ARBA" id="ARBA00022630"/>
    </source>
</evidence>
<organism evidence="5 6">
    <name type="scientific">Kutzneria buriramensis</name>
    <dbReference type="NCBI Taxonomy" id="1045776"/>
    <lineage>
        <taxon>Bacteria</taxon>
        <taxon>Bacillati</taxon>
        <taxon>Actinomycetota</taxon>
        <taxon>Actinomycetes</taxon>
        <taxon>Pseudonocardiales</taxon>
        <taxon>Pseudonocardiaceae</taxon>
        <taxon>Kutzneria</taxon>
    </lineage>
</organism>
<dbReference type="AlphaFoldDB" id="A0A3E0HIN4"/>
<accession>A0A3E0HIN4</accession>
<reference evidence="5 6" key="1">
    <citation type="submission" date="2018-08" db="EMBL/GenBank/DDBJ databases">
        <title>Genomic Encyclopedia of Archaeal and Bacterial Type Strains, Phase II (KMG-II): from individual species to whole genera.</title>
        <authorList>
            <person name="Goeker M."/>
        </authorList>
    </citation>
    <scope>NUCLEOTIDE SEQUENCE [LARGE SCALE GENOMIC DNA]</scope>
    <source>
        <strain evidence="5 6">DSM 45791</strain>
    </source>
</reference>
<sequence length="220" mass="24543">MHHNVDLKVLYFGTPVVLISTRNADGTANLAPMSSAWWLGQQCMLGMNTASQTTQNLLRERECVLNLPSSDLVDKVDRLALLTGSPVRTPHRIEKGYRYEPDKFGAARLTPLAADLVAAPVVAECPIQLECELVSGTPFDRDNEITAHTVRVVRAHVDERLVVPDTQHIDPLKWDPLIMKFCEFFGEGIRVRSSRLAVAWQIPQTAHARRVVAADAHPHR</sequence>
<keyword evidence="2" id="KW-0285">Flavoprotein</keyword>
<dbReference type="RefSeq" id="WP_116176364.1">
    <property type="nucleotide sequence ID" value="NZ_CP144375.1"/>
</dbReference>
<proteinExistence type="inferred from homology"/>
<name>A0A3E0HIN4_9PSEU</name>
<dbReference type="GO" id="GO:0010181">
    <property type="term" value="F:FMN binding"/>
    <property type="evidence" value="ECO:0007669"/>
    <property type="project" value="InterPro"/>
</dbReference>
<comment type="caution">
    <text evidence="5">The sequence shown here is derived from an EMBL/GenBank/DDBJ whole genome shotgun (WGS) entry which is preliminary data.</text>
</comment>
<gene>
    <name evidence="5" type="ORF">BCF44_107385</name>
</gene>
<dbReference type="OrthoDB" id="9794638at2"/>
<dbReference type="PANTHER" id="PTHR43567">
    <property type="entry name" value="FLAVOREDOXIN-RELATED-RELATED"/>
    <property type="match status" value="1"/>
</dbReference>
<dbReference type="InterPro" id="IPR002563">
    <property type="entry name" value="Flavin_Rdtase-like_dom"/>
</dbReference>
<evidence type="ECO:0000313" key="6">
    <source>
        <dbReference type="Proteomes" id="UP000256269"/>
    </source>
</evidence>
<evidence type="ECO:0000259" key="4">
    <source>
        <dbReference type="SMART" id="SM00903"/>
    </source>
</evidence>
<comment type="cofactor">
    <cofactor evidence="1">
        <name>FMN</name>
        <dbReference type="ChEBI" id="CHEBI:58210"/>
    </cofactor>
</comment>
<dbReference type="SMART" id="SM00903">
    <property type="entry name" value="Flavin_Reduct"/>
    <property type="match status" value="1"/>
</dbReference>
<dbReference type="PANTHER" id="PTHR43567:SF1">
    <property type="entry name" value="FLAVOREDOXIN"/>
    <property type="match status" value="1"/>
</dbReference>